<evidence type="ECO:0000313" key="1">
    <source>
        <dbReference type="EMBL" id="KAK7517410.1"/>
    </source>
</evidence>
<keyword evidence="2" id="KW-1185">Reference proteome</keyword>
<proteinExistence type="predicted"/>
<protein>
    <submittedName>
        <fullName evidence="1">Uncharacterized protein</fullName>
    </submittedName>
</protein>
<gene>
    <name evidence="1" type="ORF">IWZ03DRAFT_171347</name>
</gene>
<accession>A0ABR1KPX3</accession>
<dbReference type="Proteomes" id="UP001363622">
    <property type="component" value="Unassembled WGS sequence"/>
</dbReference>
<organism evidence="1 2">
    <name type="scientific">Phyllosticta citriasiana</name>
    <dbReference type="NCBI Taxonomy" id="595635"/>
    <lineage>
        <taxon>Eukaryota</taxon>
        <taxon>Fungi</taxon>
        <taxon>Dikarya</taxon>
        <taxon>Ascomycota</taxon>
        <taxon>Pezizomycotina</taxon>
        <taxon>Dothideomycetes</taxon>
        <taxon>Dothideomycetes incertae sedis</taxon>
        <taxon>Botryosphaeriales</taxon>
        <taxon>Phyllostictaceae</taxon>
        <taxon>Phyllosticta</taxon>
    </lineage>
</organism>
<evidence type="ECO:0000313" key="2">
    <source>
        <dbReference type="Proteomes" id="UP001363622"/>
    </source>
</evidence>
<sequence length="194" mass="21802">MMAPCSPLVAHSQQLCTCWLLPPSRTARRAVQRMDWSKFVTLWLAAFHDGVLFFSFFFFPSRVCCWLDQDCLPSLFTGALQVIVIFHTDSLSTYPWPPEDVTLACWLEQTPTSSWLWPLARAAWHMAMLCSGRDPASFGCSAARHRHALLSAGGIGNVREEMRAGNRVNPCFDVFIAGGFHGANQHCRCCISWC</sequence>
<name>A0ABR1KPX3_9PEZI</name>
<reference evidence="1 2" key="1">
    <citation type="submission" date="2024-04" db="EMBL/GenBank/DDBJ databases">
        <title>Phyllosticta paracitricarpa is synonymous to the EU quarantine fungus P. citricarpa based on phylogenomic analyses.</title>
        <authorList>
            <consortium name="Lawrence Berkeley National Laboratory"/>
            <person name="Van Ingen-Buijs V.A."/>
            <person name="Van Westerhoven A.C."/>
            <person name="Haridas S."/>
            <person name="Skiadas P."/>
            <person name="Martin F."/>
            <person name="Groenewald J.Z."/>
            <person name="Crous P.W."/>
            <person name="Seidl M.F."/>
        </authorList>
    </citation>
    <scope>NUCLEOTIDE SEQUENCE [LARGE SCALE GENOMIC DNA]</scope>
    <source>
        <strain evidence="1 2">CBS 123371</strain>
    </source>
</reference>
<dbReference type="EMBL" id="JBBPHU010000005">
    <property type="protein sequence ID" value="KAK7517410.1"/>
    <property type="molecule type" value="Genomic_DNA"/>
</dbReference>
<comment type="caution">
    <text evidence="1">The sequence shown here is derived from an EMBL/GenBank/DDBJ whole genome shotgun (WGS) entry which is preliminary data.</text>
</comment>